<gene>
    <name evidence="2" type="ORF">ACIB24_22470</name>
</gene>
<sequence length="147" mass="16148">MYGDPDELERLAVGIREQAQGVREQAQARLQRSEQATWASSAAEEWRQRVREETTHANTSADTLDEAAQALIAHAAEVRERLAAIAAAEKAVTGWFKDRWNDLERVASTATGDAVRGIETAAQELRDGWASLPPPGDARWLELKIGG</sequence>
<organism evidence="2 3">
    <name type="scientific">Spongisporangium articulatum</name>
    <dbReference type="NCBI Taxonomy" id="3362603"/>
    <lineage>
        <taxon>Bacteria</taxon>
        <taxon>Bacillati</taxon>
        <taxon>Actinomycetota</taxon>
        <taxon>Actinomycetes</taxon>
        <taxon>Kineosporiales</taxon>
        <taxon>Kineosporiaceae</taxon>
        <taxon>Spongisporangium</taxon>
    </lineage>
</organism>
<feature type="region of interest" description="Disordered" evidence="1">
    <location>
        <begin position="26"/>
        <end position="61"/>
    </location>
</feature>
<accession>A0ABW8ATX2</accession>
<evidence type="ECO:0000313" key="3">
    <source>
        <dbReference type="Proteomes" id="UP001612915"/>
    </source>
</evidence>
<feature type="compositionally biased region" description="Basic and acidic residues" evidence="1">
    <location>
        <begin position="44"/>
        <end position="55"/>
    </location>
</feature>
<evidence type="ECO:0000256" key="1">
    <source>
        <dbReference type="SAM" id="MobiDB-lite"/>
    </source>
</evidence>
<feature type="compositionally biased region" description="Polar residues" evidence="1">
    <location>
        <begin position="28"/>
        <end position="40"/>
    </location>
</feature>
<name>A0ABW8ATX2_9ACTN</name>
<evidence type="ECO:0000313" key="2">
    <source>
        <dbReference type="EMBL" id="MFI7589845.1"/>
    </source>
</evidence>
<protein>
    <submittedName>
        <fullName evidence="2">Uncharacterized protein</fullName>
    </submittedName>
</protein>
<dbReference type="Proteomes" id="UP001612915">
    <property type="component" value="Unassembled WGS sequence"/>
</dbReference>
<keyword evidence="3" id="KW-1185">Reference proteome</keyword>
<reference evidence="2 3" key="1">
    <citation type="submission" date="2024-10" db="EMBL/GenBank/DDBJ databases">
        <title>The Natural Products Discovery Center: Release of the First 8490 Sequenced Strains for Exploring Actinobacteria Biosynthetic Diversity.</title>
        <authorList>
            <person name="Kalkreuter E."/>
            <person name="Kautsar S.A."/>
            <person name="Yang D."/>
            <person name="Bader C.D."/>
            <person name="Teijaro C.N."/>
            <person name="Fluegel L."/>
            <person name="Davis C.M."/>
            <person name="Simpson J.R."/>
            <person name="Lauterbach L."/>
            <person name="Steele A.D."/>
            <person name="Gui C."/>
            <person name="Meng S."/>
            <person name="Li G."/>
            <person name="Viehrig K."/>
            <person name="Ye F."/>
            <person name="Su P."/>
            <person name="Kiefer A.F."/>
            <person name="Nichols A."/>
            <person name="Cepeda A.J."/>
            <person name="Yan W."/>
            <person name="Fan B."/>
            <person name="Jiang Y."/>
            <person name="Adhikari A."/>
            <person name="Zheng C.-J."/>
            <person name="Schuster L."/>
            <person name="Cowan T.M."/>
            <person name="Smanski M.J."/>
            <person name="Chevrette M.G."/>
            <person name="De Carvalho L.P.S."/>
            <person name="Shen B."/>
        </authorList>
    </citation>
    <scope>NUCLEOTIDE SEQUENCE [LARGE SCALE GENOMIC DNA]</scope>
    <source>
        <strain evidence="2 3">NPDC049639</strain>
    </source>
</reference>
<comment type="caution">
    <text evidence="2">The sequence shown here is derived from an EMBL/GenBank/DDBJ whole genome shotgun (WGS) entry which is preliminary data.</text>
</comment>
<dbReference type="EMBL" id="JBITLV010000010">
    <property type="protein sequence ID" value="MFI7589845.1"/>
    <property type="molecule type" value="Genomic_DNA"/>
</dbReference>
<proteinExistence type="predicted"/>
<dbReference type="RefSeq" id="WP_398284446.1">
    <property type="nucleotide sequence ID" value="NZ_JBITLV010000010.1"/>
</dbReference>